<dbReference type="InterPro" id="IPR018499">
    <property type="entry name" value="Tetraspanin/Peripherin"/>
</dbReference>
<dbReference type="Gramene" id="EOY31572">
    <property type="protein sequence ID" value="EOY31572"/>
    <property type="gene ID" value="TCM_038496"/>
</dbReference>
<dbReference type="PANTHER" id="PTHR32191">
    <property type="entry name" value="TETRASPANIN-8-RELATED"/>
    <property type="match status" value="1"/>
</dbReference>
<evidence type="ECO:0000313" key="8">
    <source>
        <dbReference type="Proteomes" id="UP000026915"/>
    </source>
</evidence>
<dbReference type="OMA" id="DWSILCY"/>
<evidence type="ECO:0000256" key="5">
    <source>
        <dbReference type="ARBA" id="ARBA00023136"/>
    </source>
</evidence>
<feature type="transmembrane region" description="Helical" evidence="6">
    <location>
        <begin position="108"/>
        <end position="130"/>
    </location>
</feature>
<feature type="transmembrane region" description="Helical" evidence="6">
    <location>
        <begin position="78"/>
        <end position="102"/>
    </location>
</feature>
<evidence type="ECO:0000256" key="1">
    <source>
        <dbReference type="ARBA" id="ARBA00004141"/>
    </source>
</evidence>
<feature type="transmembrane region" description="Helical" evidence="6">
    <location>
        <begin position="45"/>
        <end position="66"/>
    </location>
</feature>
<gene>
    <name evidence="7" type="ORF">TCM_038496</name>
</gene>
<reference evidence="7 8" key="1">
    <citation type="journal article" date="2013" name="Genome Biol.">
        <title>The genome sequence of the most widely cultivated cacao type and its use to identify candidate genes regulating pod color.</title>
        <authorList>
            <person name="Motamayor J.C."/>
            <person name="Mockaitis K."/>
            <person name="Schmutz J."/>
            <person name="Haiminen N."/>
            <person name="Iii D.L."/>
            <person name="Cornejo O."/>
            <person name="Findley S.D."/>
            <person name="Zheng P."/>
            <person name="Utro F."/>
            <person name="Royaert S."/>
            <person name="Saski C."/>
            <person name="Jenkins J."/>
            <person name="Podicheti R."/>
            <person name="Zhao M."/>
            <person name="Scheffler B.E."/>
            <person name="Stack J.C."/>
            <person name="Feltus F.A."/>
            <person name="Mustiga G.M."/>
            <person name="Amores F."/>
            <person name="Phillips W."/>
            <person name="Marelli J.P."/>
            <person name="May G.D."/>
            <person name="Shapiro H."/>
            <person name="Ma J."/>
            <person name="Bustamante C.D."/>
            <person name="Schnell R.J."/>
            <person name="Main D."/>
            <person name="Gilbert D."/>
            <person name="Parida L."/>
            <person name="Kuhn D.N."/>
        </authorList>
    </citation>
    <scope>NUCLEOTIDE SEQUENCE [LARGE SCALE GENOMIC DNA]</scope>
    <source>
        <strain evidence="8">cv. Matina 1-6</strain>
    </source>
</reference>
<dbReference type="GO" id="GO:0009734">
    <property type="term" value="P:auxin-activated signaling pathway"/>
    <property type="evidence" value="ECO:0007669"/>
    <property type="project" value="InterPro"/>
</dbReference>
<keyword evidence="4 6" id="KW-1133">Transmembrane helix</keyword>
<evidence type="ECO:0000256" key="6">
    <source>
        <dbReference type="SAM" id="Phobius"/>
    </source>
</evidence>
<protein>
    <submittedName>
        <fullName evidence="7">Tetraspanin15, putative</fullName>
    </submittedName>
</protein>
<organism evidence="7 8">
    <name type="scientific">Theobroma cacao</name>
    <name type="common">Cacao</name>
    <name type="synonym">Cocoa</name>
    <dbReference type="NCBI Taxonomy" id="3641"/>
    <lineage>
        <taxon>Eukaryota</taxon>
        <taxon>Viridiplantae</taxon>
        <taxon>Streptophyta</taxon>
        <taxon>Embryophyta</taxon>
        <taxon>Tracheophyta</taxon>
        <taxon>Spermatophyta</taxon>
        <taxon>Magnoliopsida</taxon>
        <taxon>eudicotyledons</taxon>
        <taxon>Gunneridae</taxon>
        <taxon>Pentapetalae</taxon>
        <taxon>rosids</taxon>
        <taxon>malvids</taxon>
        <taxon>Malvales</taxon>
        <taxon>Malvaceae</taxon>
        <taxon>Byttnerioideae</taxon>
        <taxon>Theobroma</taxon>
    </lineage>
</organism>
<dbReference type="GO" id="GO:0005886">
    <property type="term" value="C:plasma membrane"/>
    <property type="evidence" value="ECO:0000318"/>
    <property type="project" value="GO_Central"/>
</dbReference>
<dbReference type="Pfam" id="PF00335">
    <property type="entry name" value="Tetraspanin"/>
    <property type="match status" value="1"/>
</dbReference>
<name>A0A061GQY7_THECC</name>
<dbReference type="AlphaFoldDB" id="A0A061GQY7"/>
<dbReference type="EMBL" id="CM001887">
    <property type="protein sequence ID" value="EOY31572.1"/>
    <property type="molecule type" value="Genomic_DNA"/>
</dbReference>
<dbReference type="GO" id="GO:0009506">
    <property type="term" value="C:plasmodesma"/>
    <property type="evidence" value="ECO:0000318"/>
    <property type="project" value="GO_Central"/>
</dbReference>
<dbReference type="Proteomes" id="UP000026915">
    <property type="component" value="Chromosome 9"/>
</dbReference>
<evidence type="ECO:0000313" key="7">
    <source>
        <dbReference type="EMBL" id="EOY31572.1"/>
    </source>
</evidence>
<evidence type="ECO:0000256" key="4">
    <source>
        <dbReference type="ARBA" id="ARBA00022989"/>
    </source>
</evidence>
<dbReference type="InParanoid" id="A0A061GQY7"/>
<proteinExistence type="inferred from homology"/>
<dbReference type="InterPro" id="IPR044991">
    <property type="entry name" value="TET_plant"/>
</dbReference>
<comment type="subcellular location">
    <subcellularLocation>
        <location evidence="1">Membrane</location>
        <topology evidence="1">Multi-pass membrane protein</topology>
    </subcellularLocation>
</comment>
<comment type="similarity">
    <text evidence="2">Belongs to the tetraspanin (TM4SF) family.</text>
</comment>
<keyword evidence="3 6" id="KW-0812">Transmembrane</keyword>
<dbReference type="HOGENOM" id="CLU_066970_0_0_1"/>
<dbReference type="FunCoup" id="A0A061GQY7">
    <property type="interactions" value="65"/>
</dbReference>
<dbReference type="eggNOG" id="ENOG502RVM0">
    <property type="taxonomic scope" value="Eukaryota"/>
</dbReference>
<keyword evidence="5 6" id="KW-0472">Membrane</keyword>
<evidence type="ECO:0000256" key="3">
    <source>
        <dbReference type="ARBA" id="ARBA00022692"/>
    </source>
</evidence>
<accession>A0A061GQY7</accession>
<keyword evidence="8" id="KW-1185">Reference proteome</keyword>
<sequence length="293" mass="33061">MADNANVADSVAVTVIEENKPKQAQDVKKHIIPEKIFQMEQVSGMLSVVSFVLSLPILASVTWLLYMKSYDCEWLFKLPSLQIGISIGLICVFLICNAALFLRTRLSPMVGILVVMVPLLAMLIVGIALLGANNMEGRRIPATPSWFQMKIRDNSLWSNVKQCIYDTGVCEDLATTSVDLKSYDFSMKKLSSIESGCCKPPTVCQMQYVNATFWKKDDRLVTQSFSYNNEDCDSWRNDSDILCYDCKSCREGYISTLKSKWLKLGEFLVCMAVLLSTSHLLLFLVTMWELYVS</sequence>
<evidence type="ECO:0000256" key="2">
    <source>
        <dbReference type="ARBA" id="ARBA00006840"/>
    </source>
</evidence>